<comment type="caution">
    <text evidence="2">The sequence shown here is derived from an EMBL/GenBank/DDBJ whole genome shotgun (WGS) entry which is preliminary data.</text>
</comment>
<feature type="transmembrane region" description="Helical" evidence="1">
    <location>
        <begin position="78"/>
        <end position="97"/>
    </location>
</feature>
<dbReference type="Proteomes" id="UP000823632">
    <property type="component" value="Unassembled WGS sequence"/>
</dbReference>
<evidence type="ECO:0000313" key="2">
    <source>
        <dbReference type="EMBL" id="MBO8430033.1"/>
    </source>
</evidence>
<gene>
    <name evidence="2" type="ORF">IAC76_01465</name>
</gene>
<accession>A0A9D9DNQ8</accession>
<organism evidence="2 3">
    <name type="scientific">Candidatus Scatousia excrementipullorum</name>
    <dbReference type="NCBI Taxonomy" id="2840936"/>
    <lineage>
        <taxon>Bacteria</taxon>
        <taxon>Candidatus Scatousia</taxon>
    </lineage>
</organism>
<protein>
    <recommendedName>
        <fullName evidence="4">DNA gyrase subunit B</fullName>
    </recommendedName>
</protein>
<feature type="transmembrane region" description="Helical" evidence="1">
    <location>
        <begin position="29"/>
        <end position="48"/>
    </location>
</feature>
<evidence type="ECO:0000313" key="3">
    <source>
        <dbReference type="Proteomes" id="UP000823632"/>
    </source>
</evidence>
<dbReference type="EMBL" id="JADIND010000032">
    <property type="protein sequence ID" value="MBO8430033.1"/>
    <property type="molecule type" value="Genomic_DNA"/>
</dbReference>
<evidence type="ECO:0000256" key="1">
    <source>
        <dbReference type="SAM" id="Phobius"/>
    </source>
</evidence>
<dbReference type="AlphaFoldDB" id="A0A9D9DNQ8"/>
<proteinExistence type="predicted"/>
<keyword evidence="1" id="KW-0472">Membrane</keyword>
<reference evidence="2" key="1">
    <citation type="submission" date="2020-10" db="EMBL/GenBank/DDBJ databases">
        <authorList>
            <person name="Gilroy R."/>
        </authorList>
    </citation>
    <scope>NUCLEOTIDE SEQUENCE</scope>
    <source>
        <strain evidence="2">10192</strain>
    </source>
</reference>
<keyword evidence="1" id="KW-0812">Transmembrane</keyword>
<name>A0A9D9DNQ8_9BACT</name>
<evidence type="ECO:0008006" key="4">
    <source>
        <dbReference type="Google" id="ProtNLM"/>
    </source>
</evidence>
<feature type="transmembrane region" description="Helical" evidence="1">
    <location>
        <begin position="103"/>
        <end position="124"/>
    </location>
</feature>
<sequence>MKFRFVLPFFITLGIIVLFHYTKFIAVKFYPVCANFTMFLVFFLSSFTKETVIQKFARTLEGGILDEFTANYTRKLTYCWAGFTFLNFLASVVTLFLPEKWWALYNGVISYAFIGTIFAVEYIIRVVLRKKYRK</sequence>
<keyword evidence="1" id="KW-1133">Transmembrane helix</keyword>
<reference evidence="2" key="2">
    <citation type="journal article" date="2021" name="PeerJ">
        <title>Extensive microbial diversity within the chicken gut microbiome revealed by metagenomics and culture.</title>
        <authorList>
            <person name="Gilroy R."/>
            <person name="Ravi A."/>
            <person name="Getino M."/>
            <person name="Pursley I."/>
            <person name="Horton D.L."/>
            <person name="Alikhan N.F."/>
            <person name="Baker D."/>
            <person name="Gharbi K."/>
            <person name="Hall N."/>
            <person name="Watson M."/>
            <person name="Adriaenssens E.M."/>
            <person name="Foster-Nyarko E."/>
            <person name="Jarju S."/>
            <person name="Secka A."/>
            <person name="Antonio M."/>
            <person name="Oren A."/>
            <person name="Chaudhuri R.R."/>
            <person name="La Ragione R."/>
            <person name="Hildebrand F."/>
            <person name="Pallen M.J."/>
        </authorList>
    </citation>
    <scope>NUCLEOTIDE SEQUENCE</scope>
    <source>
        <strain evidence="2">10192</strain>
    </source>
</reference>
<feature type="transmembrane region" description="Helical" evidence="1">
    <location>
        <begin position="5"/>
        <end position="23"/>
    </location>
</feature>